<evidence type="ECO:0000313" key="2">
    <source>
        <dbReference type="EMBL" id="PIR43449.1"/>
    </source>
</evidence>
<dbReference type="Gene3D" id="2.30.30.140">
    <property type="match status" value="1"/>
</dbReference>
<dbReference type="Proteomes" id="UP000230214">
    <property type="component" value="Unassembled WGS sequence"/>
</dbReference>
<evidence type="ECO:0008006" key="4">
    <source>
        <dbReference type="Google" id="ProtNLM"/>
    </source>
</evidence>
<dbReference type="EMBL" id="PCXU01000024">
    <property type="protein sequence ID" value="PIR43449.1"/>
    <property type="molecule type" value="Genomic_DNA"/>
</dbReference>
<accession>A0A2H0RA97</accession>
<organism evidence="2 3">
    <name type="scientific">candidate division WWE3 bacterium CG10_big_fil_rev_8_21_14_0_10_32_10</name>
    <dbReference type="NCBI Taxonomy" id="1975090"/>
    <lineage>
        <taxon>Bacteria</taxon>
        <taxon>Katanobacteria</taxon>
    </lineage>
</organism>
<evidence type="ECO:0000256" key="1">
    <source>
        <dbReference type="ARBA" id="ARBA00006018"/>
    </source>
</evidence>
<gene>
    <name evidence="2" type="ORF">COV24_02820</name>
</gene>
<proteinExistence type="inferred from homology"/>
<dbReference type="Pfam" id="PF01455">
    <property type="entry name" value="HupF_HypC"/>
    <property type="match status" value="1"/>
</dbReference>
<evidence type="ECO:0000313" key="3">
    <source>
        <dbReference type="Proteomes" id="UP000230214"/>
    </source>
</evidence>
<sequence length="67" mass="7620">MCLAFPGKVIKIEGRLATVKYPEEERQAMIGEKNVKVGDTVLVQMGIIIQIITKKQAKDKQDAWYKK</sequence>
<name>A0A2H0RA97_UNCKA</name>
<reference evidence="2 3" key="1">
    <citation type="submission" date="2017-09" db="EMBL/GenBank/DDBJ databases">
        <title>Depth-based differentiation of microbial function through sediment-hosted aquifers and enrichment of novel symbionts in the deep terrestrial subsurface.</title>
        <authorList>
            <person name="Probst A.J."/>
            <person name="Ladd B."/>
            <person name="Jarett J.K."/>
            <person name="Geller-Mcgrath D.E."/>
            <person name="Sieber C.M."/>
            <person name="Emerson J.B."/>
            <person name="Anantharaman K."/>
            <person name="Thomas B.C."/>
            <person name="Malmstrom R."/>
            <person name="Stieglmeier M."/>
            <person name="Klingl A."/>
            <person name="Woyke T."/>
            <person name="Ryan C.M."/>
            <person name="Banfield J.F."/>
        </authorList>
    </citation>
    <scope>NUCLEOTIDE SEQUENCE [LARGE SCALE GENOMIC DNA]</scope>
    <source>
        <strain evidence="2">CG10_big_fil_rev_8_21_14_0_10_32_10</strain>
    </source>
</reference>
<dbReference type="SUPFAM" id="SSF159127">
    <property type="entry name" value="HupF/HypC-like"/>
    <property type="match status" value="1"/>
</dbReference>
<protein>
    <recommendedName>
        <fullName evidence="4">HypC/HybG/HupF family hydrogenase formation chaperone</fullName>
    </recommendedName>
</protein>
<comment type="similarity">
    <text evidence="1">Belongs to the HupF/HypC family.</text>
</comment>
<dbReference type="InterPro" id="IPR001109">
    <property type="entry name" value="Hydrogenase_HupF/HypC"/>
</dbReference>
<dbReference type="AlphaFoldDB" id="A0A2H0RA97"/>
<comment type="caution">
    <text evidence="2">The sequence shown here is derived from an EMBL/GenBank/DDBJ whole genome shotgun (WGS) entry which is preliminary data.</text>
</comment>